<dbReference type="Pfam" id="PF13173">
    <property type="entry name" value="AAA_14"/>
    <property type="match status" value="1"/>
</dbReference>
<feature type="domain" description="AAA" evidence="1">
    <location>
        <begin position="21"/>
        <end position="137"/>
    </location>
</feature>
<sequence>MPRLIARAIQPWAEELLGFTPVLVIEGARQTGKSTLARMLRPQAVAVNLDDIRTLEYARNDPVGFVSQAGEGTLIIDEFQRLPALSLAIKASIDADRHPGRFILTGSSDFARVRGDKDSLAGRALSVTVCPLTQSEIRGTAAQGTFVDRLGAANHPHDFTTSTPMSHGDLAAMITAGGFPAVHNVAPRVRDEWYHGYIERLVRVDALADGARLNPDRMLALLRLIAAQQSSELVKAKLAQEAGLAASSTGSYLDMLNRLFLTLHVAPWTPNLTKRETGRAKVSIVDSGLTSWLCSASAASLTRIPHGMQLLGALTEGFVAGELHAQSGWSQTRYRMFHYRDRNGKEVDFILEADDSQLLAIEVKASRTVTGSHVSGLRFLREQLGPRLTRAVVLAPIDRPLSFGDDIWALPLSTLWEGS</sequence>
<dbReference type="SUPFAM" id="SSF52540">
    <property type="entry name" value="P-loop containing nucleoside triphosphate hydrolases"/>
    <property type="match status" value="1"/>
</dbReference>
<protein>
    <submittedName>
        <fullName evidence="3">ATP-binding protein</fullName>
    </submittedName>
</protein>
<evidence type="ECO:0000313" key="3">
    <source>
        <dbReference type="EMBL" id="RRD05984.1"/>
    </source>
</evidence>
<dbReference type="Proteomes" id="UP000280819">
    <property type="component" value="Unassembled WGS sequence"/>
</dbReference>
<keyword evidence="3" id="KW-0547">Nucleotide-binding</keyword>
<evidence type="ECO:0000259" key="2">
    <source>
        <dbReference type="Pfam" id="PF13635"/>
    </source>
</evidence>
<dbReference type="InterPro" id="IPR027417">
    <property type="entry name" value="P-loop_NTPase"/>
</dbReference>
<keyword evidence="3" id="KW-0067">ATP-binding</keyword>
<dbReference type="InterPro" id="IPR041682">
    <property type="entry name" value="AAA_14"/>
</dbReference>
<proteinExistence type="predicted"/>
<dbReference type="RefSeq" id="WP_124843438.1">
    <property type="nucleotide sequence ID" value="NZ_RQZG01000004.1"/>
</dbReference>
<dbReference type="InterPro" id="IPR025420">
    <property type="entry name" value="DUF4143"/>
</dbReference>
<gene>
    <name evidence="3" type="ORF">EII34_04685</name>
</gene>
<reference evidence="3 4" key="1">
    <citation type="submission" date="2018-11" db="EMBL/GenBank/DDBJ databases">
        <title>Genomes From Bacteria Associated with the Canine Oral Cavity: a Test Case for Automated Genome-Based Taxonomic Assignment.</title>
        <authorList>
            <person name="Coil D.A."/>
            <person name="Jospin G."/>
            <person name="Darling A.E."/>
            <person name="Wallis C."/>
            <person name="Davis I.J."/>
            <person name="Harris S."/>
            <person name="Eisen J.A."/>
            <person name="Holcombe L.J."/>
            <person name="O'Flynn C."/>
        </authorList>
    </citation>
    <scope>NUCLEOTIDE SEQUENCE [LARGE SCALE GENOMIC DNA]</scope>
    <source>
        <strain evidence="3 4">OH887_COT-365</strain>
    </source>
</reference>
<organism evidence="3 4">
    <name type="scientific">Arachnia propionica</name>
    <dbReference type="NCBI Taxonomy" id="1750"/>
    <lineage>
        <taxon>Bacteria</taxon>
        <taxon>Bacillati</taxon>
        <taxon>Actinomycetota</taxon>
        <taxon>Actinomycetes</taxon>
        <taxon>Propionibacteriales</taxon>
        <taxon>Propionibacteriaceae</taxon>
        <taxon>Arachnia</taxon>
    </lineage>
</organism>
<dbReference type="PANTHER" id="PTHR43566">
    <property type="entry name" value="CONSERVED PROTEIN"/>
    <property type="match status" value="1"/>
</dbReference>
<dbReference type="GO" id="GO:0005524">
    <property type="term" value="F:ATP binding"/>
    <property type="evidence" value="ECO:0007669"/>
    <property type="project" value="UniProtKB-KW"/>
</dbReference>
<evidence type="ECO:0000313" key="4">
    <source>
        <dbReference type="Proteomes" id="UP000280819"/>
    </source>
</evidence>
<dbReference type="OrthoDB" id="128089at2"/>
<dbReference type="EMBL" id="RQZG01000004">
    <property type="protein sequence ID" value="RRD05984.1"/>
    <property type="molecule type" value="Genomic_DNA"/>
</dbReference>
<comment type="caution">
    <text evidence="3">The sequence shown here is derived from an EMBL/GenBank/DDBJ whole genome shotgun (WGS) entry which is preliminary data.</text>
</comment>
<name>A0A3P1T955_9ACTN</name>
<accession>A0A3P1T955</accession>
<feature type="domain" description="DUF4143" evidence="2">
    <location>
        <begin position="210"/>
        <end position="366"/>
    </location>
</feature>
<dbReference type="AlphaFoldDB" id="A0A3P1T955"/>
<dbReference type="Pfam" id="PF13635">
    <property type="entry name" value="DUF4143"/>
    <property type="match status" value="1"/>
</dbReference>
<dbReference type="PANTHER" id="PTHR43566:SF2">
    <property type="entry name" value="DUF4143 DOMAIN-CONTAINING PROTEIN"/>
    <property type="match status" value="1"/>
</dbReference>
<evidence type="ECO:0000259" key="1">
    <source>
        <dbReference type="Pfam" id="PF13173"/>
    </source>
</evidence>